<keyword evidence="2" id="KW-1185">Reference proteome</keyword>
<gene>
    <name evidence="1" type="ORF">SAMN06265340_10930</name>
</gene>
<dbReference type="EMBL" id="FZOB01000009">
    <property type="protein sequence ID" value="SNR83538.1"/>
    <property type="molecule type" value="Genomic_DNA"/>
</dbReference>
<organism evidence="1 2">
    <name type="scientific">Desulfurobacterium atlanticum</name>
    <dbReference type="NCBI Taxonomy" id="240169"/>
    <lineage>
        <taxon>Bacteria</taxon>
        <taxon>Pseudomonadati</taxon>
        <taxon>Aquificota</taxon>
        <taxon>Aquificia</taxon>
        <taxon>Desulfurobacteriales</taxon>
        <taxon>Desulfurobacteriaceae</taxon>
        <taxon>Desulfurobacterium</taxon>
    </lineage>
</organism>
<name>A0A238ZKN4_9BACT</name>
<sequence>MIGYEPIIEEMALPETVEANIMATVAMFKSNKGFISLNCLFPYQDVELLGRFKANWIVRPDDEIFVQWEFRGTYLNREIFLYGQGTI</sequence>
<dbReference type="AlphaFoldDB" id="A0A238ZKN4"/>
<evidence type="ECO:0000313" key="2">
    <source>
        <dbReference type="Proteomes" id="UP000198405"/>
    </source>
</evidence>
<evidence type="ECO:0000313" key="1">
    <source>
        <dbReference type="EMBL" id="SNR83538.1"/>
    </source>
</evidence>
<dbReference type="OrthoDB" id="9763894at2"/>
<reference evidence="2" key="1">
    <citation type="submission" date="2017-06" db="EMBL/GenBank/DDBJ databases">
        <authorList>
            <person name="Varghese N."/>
            <person name="Submissions S."/>
        </authorList>
    </citation>
    <scope>NUCLEOTIDE SEQUENCE [LARGE SCALE GENOMIC DNA]</scope>
    <source>
        <strain evidence="2">DSM 15668</strain>
    </source>
</reference>
<protein>
    <submittedName>
        <fullName evidence="1">Uncharacterized protein</fullName>
    </submittedName>
</protein>
<proteinExistence type="predicted"/>
<dbReference type="RefSeq" id="WP_089323333.1">
    <property type="nucleotide sequence ID" value="NZ_FZOB01000009.1"/>
</dbReference>
<accession>A0A238ZKN4</accession>
<dbReference type="Proteomes" id="UP000198405">
    <property type="component" value="Unassembled WGS sequence"/>
</dbReference>